<proteinExistence type="predicted"/>
<dbReference type="InParanoid" id="A0A0C2RZM9"/>
<dbReference type="EMBL" id="KN818468">
    <property type="protein sequence ID" value="KIL55840.1"/>
    <property type="molecule type" value="Genomic_DNA"/>
</dbReference>
<keyword evidence="1" id="KW-1133">Transmembrane helix</keyword>
<sequence>MTGISPSCGRVIPRNKSVWYQPTPNSGLPGLRLVAYVNYRFSYHTIIALLFVPRFLLFVFTFERHRRPSVFDSSDRRTGTSYDCLSALMPHARIQS</sequence>
<keyword evidence="1" id="KW-0472">Membrane</keyword>
<evidence type="ECO:0000256" key="1">
    <source>
        <dbReference type="SAM" id="Phobius"/>
    </source>
</evidence>
<protein>
    <submittedName>
        <fullName evidence="2">Uncharacterized protein</fullName>
    </submittedName>
</protein>
<name>A0A0C2RZM9_AMAMK</name>
<organism evidence="2 3">
    <name type="scientific">Amanita muscaria (strain Koide BX008)</name>
    <dbReference type="NCBI Taxonomy" id="946122"/>
    <lineage>
        <taxon>Eukaryota</taxon>
        <taxon>Fungi</taxon>
        <taxon>Dikarya</taxon>
        <taxon>Basidiomycota</taxon>
        <taxon>Agaricomycotina</taxon>
        <taxon>Agaricomycetes</taxon>
        <taxon>Agaricomycetidae</taxon>
        <taxon>Agaricales</taxon>
        <taxon>Pluteineae</taxon>
        <taxon>Amanitaceae</taxon>
        <taxon>Amanita</taxon>
    </lineage>
</organism>
<accession>A0A0C2RZM9</accession>
<gene>
    <name evidence="2" type="ORF">M378DRAFT_561345</name>
</gene>
<evidence type="ECO:0000313" key="2">
    <source>
        <dbReference type="EMBL" id="KIL55840.1"/>
    </source>
</evidence>
<feature type="transmembrane region" description="Helical" evidence="1">
    <location>
        <begin position="41"/>
        <end position="62"/>
    </location>
</feature>
<dbReference type="Proteomes" id="UP000054549">
    <property type="component" value="Unassembled WGS sequence"/>
</dbReference>
<keyword evidence="1" id="KW-0812">Transmembrane</keyword>
<evidence type="ECO:0000313" key="3">
    <source>
        <dbReference type="Proteomes" id="UP000054549"/>
    </source>
</evidence>
<keyword evidence="3" id="KW-1185">Reference proteome</keyword>
<reference evidence="2 3" key="1">
    <citation type="submission" date="2014-04" db="EMBL/GenBank/DDBJ databases">
        <title>Evolutionary Origins and Diversification of the Mycorrhizal Mutualists.</title>
        <authorList>
            <consortium name="DOE Joint Genome Institute"/>
            <consortium name="Mycorrhizal Genomics Consortium"/>
            <person name="Kohler A."/>
            <person name="Kuo A."/>
            <person name="Nagy L.G."/>
            <person name="Floudas D."/>
            <person name="Copeland A."/>
            <person name="Barry K.W."/>
            <person name="Cichocki N."/>
            <person name="Veneault-Fourrey C."/>
            <person name="LaButti K."/>
            <person name="Lindquist E.A."/>
            <person name="Lipzen A."/>
            <person name="Lundell T."/>
            <person name="Morin E."/>
            <person name="Murat C."/>
            <person name="Riley R."/>
            <person name="Ohm R."/>
            <person name="Sun H."/>
            <person name="Tunlid A."/>
            <person name="Henrissat B."/>
            <person name="Grigoriev I.V."/>
            <person name="Hibbett D.S."/>
            <person name="Martin F."/>
        </authorList>
    </citation>
    <scope>NUCLEOTIDE SEQUENCE [LARGE SCALE GENOMIC DNA]</scope>
    <source>
        <strain evidence="2 3">Koide BX008</strain>
    </source>
</reference>
<dbReference type="HOGENOM" id="CLU_2359251_0_0_1"/>
<dbReference type="AlphaFoldDB" id="A0A0C2RZM9"/>